<dbReference type="InterPro" id="IPR043504">
    <property type="entry name" value="Peptidase_S1_PA_chymotrypsin"/>
</dbReference>
<evidence type="ECO:0000256" key="1">
    <source>
        <dbReference type="ARBA" id="ARBA00010541"/>
    </source>
</evidence>
<evidence type="ECO:0000256" key="5">
    <source>
        <dbReference type="SAM" id="SignalP"/>
    </source>
</evidence>
<evidence type="ECO:0000313" key="7">
    <source>
        <dbReference type="Proteomes" id="UP000282311"/>
    </source>
</evidence>
<dbReference type="AlphaFoldDB" id="A0A3B0C747"/>
<evidence type="ECO:0000256" key="2">
    <source>
        <dbReference type="ARBA" id="ARBA00022670"/>
    </source>
</evidence>
<dbReference type="SUPFAM" id="SSF50494">
    <property type="entry name" value="Trypsin-like serine proteases"/>
    <property type="match status" value="1"/>
</dbReference>
<dbReference type="InterPro" id="IPR009003">
    <property type="entry name" value="Peptidase_S1_PA"/>
</dbReference>
<dbReference type="PANTHER" id="PTHR43343">
    <property type="entry name" value="PEPTIDASE S12"/>
    <property type="match status" value="1"/>
</dbReference>
<organism evidence="6 7">
    <name type="scientific">Paenibacillus ginsengarvi</name>
    <dbReference type="NCBI Taxonomy" id="400777"/>
    <lineage>
        <taxon>Bacteria</taxon>
        <taxon>Bacillati</taxon>
        <taxon>Bacillota</taxon>
        <taxon>Bacilli</taxon>
        <taxon>Bacillales</taxon>
        <taxon>Paenibacillaceae</taxon>
        <taxon>Paenibacillus</taxon>
    </lineage>
</organism>
<feature type="signal peptide" evidence="5">
    <location>
        <begin position="1"/>
        <end position="23"/>
    </location>
</feature>
<protein>
    <submittedName>
        <fullName evidence="6">Serine protease</fullName>
    </submittedName>
</protein>
<reference evidence="6 7" key="1">
    <citation type="journal article" date="2007" name="Int. J. Syst. Evol. Microbiol.">
        <title>Paenibacillus ginsengarvi sp. nov., isolated from soil from ginseng cultivation.</title>
        <authorList>
            <person name="Yoon M.H."/>
            <person name="Ten L.N."/>
            <person name="Im W.T."/>
        </authorList>
    </citation>
    <scope>NUCLEOTIDE SEQUENCE [LARGE SCALE GENOMIC DNA]</scope>
    <source>
        <strain evidence="6 7">KCTC 13059</strain>
    </source>
</reference>
<dbReference type="InterPro" id="IPR001940">
    <property type="entry name" value="Peptidase_S1C"/>
</dbReference>
<dbReference type="PRINTS" id="PR00834">
    <property type="entry name" value="PROTEASES2C"/>
</dbReference>
<dbReference type="PANTHER" id="PTHR43343:SF3">
    <property type="entry name" value="PROTEASE DO-LIKE 8, CHLOROPLASTIC"/>
    <property type="match status" value="1"/>
</dbReference>
<keyword evidence="3" id="KW-0378">Hydrolase</keyword>
<feature type="chain" id="PRO_5038576795" evidence="5">
    <location>
        <begin position="24"/>
        <end position="234"/>
    </location>
</feature>
<keyword evidence="2 6" id="KW-0645">Protease</keyword>
<dbReference type="EMBL" id="RBAH01000013">
    <property type="protein sequence ID" value="RKN82025.1"/>
    <property type="molecule type" value="Genomic_DNA"/>
</dbReference>
<dbReference type="InterPro" id="IPR051201">
    <property type="entry name" value="Chloro_Bact_Ser_Proteases"/>
</dbReference>
<keyword evidence="4" id="KW-0720">Serine protease</keyword>
<keyword evidence="7" id="KW-1185">Reference proteome</keyword>
<keyword evidence="5" id="KW-0732">Signal</keyword>
<comment type="similarity">
    <text evidence="1">Belongs to the peptidase S1C family.</text>
</comment>
<evidence type="ECO:0000256" key="4">
    <source>
        <dbReference type="ARBA" id="ARBA00022825"/>
    </source>
</evidence>
<gene>
    <name evidence="6" type="ORF">D7M11_18805</name>
</gene>
<dbReference type="RefSeq" id="WP_120748779.1">
    <property type="nucleotide sequence ID" value="NZ_RBAH01000013.1"/>
</dbReference>
<accession>A0A3B0C747</accession>
<comment type="caution">
    <text evidence="6">The sequence shown here is derived from an EMBL/GenBank/DDBJ whole genome shotgun (WGS) entry which is preliminary data.</text>
</comment>
<dbReference type="GO" id="GO:0006508">
    <property type="term" value="P:proteolysis"/>
    <property type="evidence" value="ECO:0007669"/>
    <property type="project" value="UniProtKB-KW"/>
</dbReference>
<sequence>MKRKIAAAALCILICLVSGTAVWMNARADTPVVYNAEDIYAKSGQTVLYIRILWEDGSLKATGSGVILSPEGLAATAYHVVKEAERIEGTLRDGRVVSPIEVVGYDELTDAALIRLPALPGGNGEGYDYVPVRQTAVLYGEKVFAIGYPMANTPIITEGIVNSPSAEINGRSRILTSAQIASGMSGGPVLDRFGRVAGIVSGSLRTMNNIHLVIGMDDVRALPGAEAIRRLDAE</sequence>
<name>A0A3B0C747_9BACL</name>
<dbReference type="Proteomes" id="UP000282311">
    <property type="component" value="Unassembled WGS sequence"/>
</dbReference>
<proteinExistence type="inferred from homology"/>
<dbReference type="Gene3D" id="2.40.10.10">
    <property type="entry name" value="Trypsin-like serine proteases"/>
    <property type="match status" value="2"/>
</dbReference>
<evidence type="ECO:0000313" key="6">
    <source>
        <dbReference type="EMBL" id="RKN82025.1"/>
    </source>
</evidence>
<dbReference type="Pfam" id="PF13365">
    <property type="entry name" value="Trypsin_2"/>
    <property type="match status" value="1"/>
</dbReference>
<dbReference type="GO" id="GO:0004252">
    <property type="term" value="F:serine-type endopeptidase activity"/>
    <property type="evidence" value="ECO:0007669"/>
    <property type="project" value="InterPro"/>
</dbReference>
<dbReference type="OrthoDB" id="568768at2"/>
<evidence type="ECO:0000256" key="3">
    <source>
        <dbReference type="ARBA" id="ARBA00022801"/>
    </source>
</evidence>